<evidence type="ECO:0000256" key="1">
    <source>
        <dbReference type="SAM" id="MobiDB-lite"/>
    </source>
</evidence>
<proteinExistence type="predicted"/>
<sequence>MYRNAEIETEFKLKLESLERCTGQDAVSLECTSGVYAGVEVEVLGRNIGAGTSNLDLDAFGVELSATGGVDVVGGVGLVESNDLLADDVLARLQGRGKRDGLRHTLVGNKSLNSPLAVLVAFLGNLGPDGASAVGLSVRGNVGDQGTLVGKVDDIVTRGVVVPFDSEAVTCGKRLEVLRSLATVDVADDVGALEVLYGRVGRGAADVLRGAGASGTTIALGSVARLGEVKNQSVGGRVADESGESSGGESETHLDGCDGVRVRELFGSEVKR</sequence>
<dbReference type="GeneID" id="73321654"/>
<dbReference type="Proteomes" id="UP001055115">
    <property type="component" value="Unassembled WGS sequence"/>
</dbReference>
<dbReference type="AlphaFoldDB" id="A0AA37P4A4"/>
<accession>A0AA37P4A4</accession>
<gene>
    <name evidence="2" type="ORF">ColSpa_00852</name>
</gene>
<name>A0AA37P4A4_9PEZI</name>
<evidence type="ECO:0000313" key="3">
    <source>
        <dbReference type="Proteomes" id="UP001055115"/>
    </source>
</evidence>
<reference evidence="2 3" key="1">
    <citation type="submission" date="2022-03" db="EMBL/GenBank/DDBJ databases">
        <title>Genome data of Colletotrichum spp.</title>
        <authorList>
            <person name="Utami Y.D."/>
            <person name="Hiruma K."/>
        </authorList>
    </citation>
    <scope>NUCLEOTIDE SEQUENCE [LARGE SCALE GENOMIC DNA]</scope>
    <source>
        <strain evidence="2 3">MAFF 239500</strain>
    </source>
</reference>
<dbReference type="RefSeq" id="XP_049123021.1">
    <property type="nucleotide sequence ID" value="XM_049267064.1"/>
</dbReference>
<keyword evidence="3" id="KW-1185">Reference proteome</keyword>
<evidence type="ECO:0000313" key="2">
    <source>
        <dbReference type="EMBL" id="GKT40671.1"/>
    </source>
</evidence>
<feature type="compositionally biased region" description="Basic and acidic residues" evidence="1">
    <location>
        <begin position="250"/>
        <end position="259"/>
    </location>
</feature>
<comment type="caution">
    <text evidence="2">The sequence shown here is derived from an EMBL/GenBank/DDBJ whole genome shotgun (WGS) entry which is preliminary data.</text>
</comment>
<feature type="region of interest" description="Disordered" evidence="1">
    <location>
        <begin position="234"/>
        <end position="259"/>
    </location>
</feature>
<organism evidence="2 3">
    <name type="scientific">Colletotrichum spaethianum</name>
    <dbReference type="NCBI Taxonomy" id="700344"/>
    <lineage>
        <taxon>Eukaryota</taxon>
        <taxon>Fungi</taxon>
        <taxon>Dikarya</taxon>
        <taxon>Ascomycota</taxon>
        <taxon>Pezizomycotina</taxon>
        <taxon>Sordariomycetes</taxon>
        <taxon>Hypocreomycetidae</taxon>
        <taxon>Glomerellales</taxon>
        <taxon>Glomerellaceae</taxon>
        <taxon>Colletotrichum</taxon>
        <taxon>Colletotrichum spaethianum species complex</taxon>
    </lineage>
</organism>
<protein>
    <submittedName>
        <fullName evidence="2">Uncharacterized protein</fullName>
    </submittedName>
</protein>
<dbReference type="EMBL" id="BQXU01000001">
    <property type="protein sequence ID" value="GKT40671.1"/>
    <property type="molecule type" value="Genomic_DNA"/>
</dbReference>